<name>A0A915I0G5_ROMCU</name>
<reference evidence="2" key="1">
    <citation type="submission" date="2022-11" db="UniProtKB">
        <authorList>
            <consortium name="WormBaseParasite"/>
        </authorList>
    </citation>
    <scope>IDENTIFICATION</scope>
</reference>
<accession>A0A915I0G5</accession>
<dbReference type="WBParaSite" id="nRc.2.0.1.t07602-RA">
    <property type="protein sequence ID" value="nRc.2.0.1.t07602-RA"/>
    <property type="gene ID" value="nRc.2.0.1.g07602"/>
</dbReference>
<evidence type="ECO:0000313" key="1">
    <source>
        <dbReference type="Proteomes" id="UP000887565"/>
    </source>
</evidence>
<protein>
    <submittedName>
        <fullName evidence="2">Uncharacterized protein</fullName>
    </submittedName>
</protein>
<organism evidence="1 2">
    <name type="scientific">Romanomermis culicivorax</name>
    <name type="common">Nematode worm</name>
    <dbReference type="NCBI Taxonomy" id="13658"/>
    <lineage>
        <taxon>Eukaryota</taxon>
        <taxon>Metazoa</taxon>
        <taxon>Ecdysozoa</taxon>
        <taxon>Nematoda</taxon>
        <taxon>Enoplea</taxon>
        <taxon>Dorylaimia</taxon>
        <taxon>Mermithida</taxon>
        <taxon>Mermithoidea</taxon>
        <taxon>Mermithidae</taxon>
        <taxon>Romanomermis</taxon>
    </lineage>
</organism>
<proteinExistence type="predicted"/>
<evidence type="ECO:0000313" key="2">
    <source>
        <dbReference type="WBParaSite" id="nRc.2.0.1.t07602-RA"/>
    </source>
</evidence>
<dbReference type="AlphaFoldDB" id="A0A915I0G5"/>
<sequence length="132" mass="14928">MQITECTSEEISKIMLPAQKTMITDANVENTGIYNGLRQTRKMLRPLQPFDGDYESKKLVKLLRKNANDSPGWYECHSLIGTNCSPYRTFAYCIMSLAGSAIIRISNNAASVAGAYLERSCKFFSLNYWKSH</sequence>
<keyword evidence="1" id="KW-1185">Reference proteome</keyword>
<dbReference type="Proteomes" id="UP000887565">
    <property type="component" value="Unplaced"/>
</dbReference>